<reference evidence="3" key="1">
    <citation type="journal article" date="2011" name="Genome Biol.">
        <title>Comparative and functional genomics provide insights into the pathogenicity of dermatophytic fungi.</title>
        <authorList>
            <person name="Burmester A."/>
            <person name="Shelest E."/>
            <person name="Gloeckner G."/>
            <person name="Heddergott C."/>
            <person name="Schindler S."/>
            <person name="Staib P."/>
            <person name="Heidel A."/>
            <person name="Felder M."/>
            <person name="Petzold A."/>
            <person name="Szafranski K."/>
            <person name="Feuermann M."/>
            <person name="Pedruzzi I."/>
            <person name="Priebe S."/>
            <person name="Groth M."/>
            <person name="Winkler R."/>
            <person name="Li W."/>
            <person name="Kniemeyer O."/>
            <person name="Schroeckh V."/>
            <person name="Hertweck C."/>
            <person name="Hube B."/>
            <person name="White T.C."/>
            <person name="Platzer M."/>
            <person name="Guthke R."/>
            <person name="Heitman J."/>
            <person name="Woestemeyer J."/>
            <person name="Zipfel P.F."/>
            <person name="Monod M."/>
            <person name="Brakhage A.A."/>
        </authorList>
    </citation>
    <scope>NUCLEOTIDE SEQUENCE [LARGE SCALE GENOMIC DNA]</scope>
    <source>
        <strain evidence="3">ATCC MYA-4681 / CBS 112371</strain>
    </source>
</reference>
<comment type="caution">
    <text evidence="2">The sequence shown here is derived from an EMBL/GenBank/DDBJ whole genome shotgun (WGS) entry which is preliminary data.</text>
</comment>
<dbReference type="AlphaFoldDB" id="D4AK01"/>
<evidence type="ECO:0000256" key="1">
    <source>
        <dbReference type="SAM" id="MobiDB-lite"/>
    </source>
</evidence>
<dbReference type="Proteomes" id="UP000008866">
    <property type="component" value="Unassembled WGS sequence"/>
</dbReference>
<protein>
    <submittedName>
        <fullName evidence="2">Uncharacterized protein</fullName>
    </submittedName>
</protein>
<feature type="region of interest" description="Disordered" evidence="1">
    <location>
        <begin position="40"/>
        <end position="84"/>
    </location>
</feature>
<sequence>MIVGDGKETKRYGKWKWKWKMNFRSGPVQRGFYPMLIPALESEQNEGTGTDNEEQKRKKKKEKKKQEKMEGREYGGIDRGKDMSFMYRHEQEKGKEEKKRRREKNKEIVMVCLDRIMRLRVAGDKIAEEGELDIIEQASIGRTGRRTKSRSGGHDWRNGLKPSRVAGWNVQI</sequence>
<gene>
    <name evidence="2" type="ORF">ARB_04602</name>
</gene>
<dbReference type="KEGG" id="abe:ARB_04602"/>
<organism evidence="2 3">
    <name type="scientific">Arthroderma benhamiae (strain ATCC MYA-4681 / CBS 112371)</name>
    <name type="common">Trichophyton mentagrophytes</name>
    <dbReference type="NCBI Taxonomy" id="663331"/>
    <lineage>
        <taxon>Eukaryota</taxon>
        <taxon>Fungi</taxon>
        <taxon>Dikarya</taxon>
        <taxon>Ascomycota</taxon>
        <taxon>Pezizomycotina</taxon>
        <taxon>Eurotiomycetes</taxon>
        <taxon>Eurotiomycetidae</taxon>
        <taxon>Onygenales</taxon>
        <taxon>Arthrodermataceae</taxon>
        <taxon>Trichophyton</taxon>
    </lineage>
</organism>
<dbReference type="GeneID" id="9522565"/>
<dbReference type="EMBL" id="ABSU01000001">
    <property type="protein sequence ID" value="EFE37074.1"/>
    <property type="molecule type" value="Genomic_DNA"/>
</dbReference>
<feature type="compositionally biased region" description="Basic and acidic residues" evidence="1">
    <location>
        <begin position="64"/>
        <end position="84"/>
    </location>
</feature>
<evidence type="ECO:0000313" key="2">
    <source>
        <dbReference type="EMBL" id="EFE37074.1"/>
    </source>
</evidence>
<proteinExistence type="predicted"/>
<accession>D4AK01</accession>
<dbReference type="RefSeq" id="XP_003017719.1">
    <property type="nucleotide sequence ID" value="XM_003017673.1"/>
</dbReference>
<evidence type="ECO:0000313" key="3">
    <source>
        <dbReference type="Proteomes" id="UP000008866"/>
    </source>
</evidence>
<dbReference type="HOGENOM" id="CLU_1554869_0_0_1"/>
<keyword evidence="3" id="KW-1185">Reference proteome</keyword>
<name>D4AK01_ARTBC</name>